<dbReference type="RefSeq" id="WP_017871723.1">
    <property type="nucleotide sequence ID" value="NZ_BMLZ01000021.1"/>
</dbReference>
<dbReference type="EMBL" id="BMLZ01000021">
    <property type="protein sequence ID" value="GGP30188.1"/>
    <property type="molecule type" value="Genomic_DNA"/>
</dbReference>
<dbReference type="AlphaFoldDB" id="A0AAV4K7Z5"/>
<organism evidence="1 4">
    <name type="scientific">Deinococcus wulumuqiensis</name>
    <dbReference type="NCBI Taxonomy" id="980427"/>
    <lineage>
        <taxon>Bacteria</taxon>
        <taxon>Thermotogati</taxon>
        <taxon>Deinococcota</taxon>
        <taxon>Deinococci</taxon>
        <taxon>Deinococcales</taxon>
        <taxon>Deinococcaceae</taxon>
        <taxon>Deinococcus</taxon>
    </lineage>
</organism>
<gene>
    <name evidence="2" type="ORF">GCM10008021_18390</name>
    <name evidence="1" type="ORF">GCM10010914_20440</name>
</gene>
<keyword evidence="3" id="KW-1185">Reference proteome</keyword>
<evidence type="ECO:0000313" key="3">
    <source>
        <dbReference type="Proteomes" id="UP000630135"/>
    </source>
</evidence>
<proteinExistence type="predicted"/>
<reference evidence="1" key="4">
    <citation type="submission" date="2023-08" db="EMBL/GenBank/DDBJ databases">
        <authorList>
            <person name="Sun Q."/>
            <person name="Zhou Y."/>
        </authorList>
    </citation>
    <scope>NUCLEOTIDE SEQUENCE</scope>
    <source>
        <strain evidence="2">CGMCC 1.8884</strain>
        <strain evidence="1">CGMCC 1.8885</strain>
    </source>
</reference>
<dbReference type="Proteomes" id="UP000630135">
    <property type="component" value="Unassembled WGS sequence"/>
</dbReference>
<name>A0AAV4K7Z5_9DEIO</name>
<accession>A0AAV4K7Z5</accession>
<dbReference type="Proteomes" id="UP000652720">
    <property type="component" value="Unassembled WGS sequence"/>
</dbReference>
<evidence type="ECO:0000313" key="1">
    <source>
        <dbReference type="EMBL" id="GGI85892.1"/>
    </source>
</evidence>
<protein>
    <submittedName>
        <fullName evidence="1">Uncharacterized protein</fullName>
    </submittedName>
</protein>
<dbReference type="EMBL" id="BMMA01000019">
    <property type="protein sequence ID" value="GGI85892.1"/>
    <property type="molecule type" value="Genomic_DNA"/>
</dbReference>
<reference evidence="3" key="3">
    <citation type="journal article" date="2019" name="Int. J. Syst. Evol. Microbiol.">
        <title>The Global Catalogue of Microorganisms (GCM) 10K type strain sequencing project: providing services to taxonomists for standard genome sequencing and annotation.</title>
        <authorList>
            <consortium name="The Broad Institute Genomics Platform"/>
            <consortium name="The Broad Institute Genome Sequencing Center for Infectious Disease"/>
            <person name="Wu L."/>
            <person name="Ma J."/>
        </authorList>
    </citation>
    <scope>NUCLEOTIDE SEQUENCE [LARGE SCALE GENOMIC DNA]</scope>
    <source>
        <strain evidence="3">CGMCC 1.8884</strain>
    </source>
</reference>
<evidence type="ECO:0000313" key="4">
    <source>
        <dbReference type="Proteomes" id="UP000652720"/>
    </source>
</evidence>
<dbReference type="GeneID" id="59166829"/>
<evidence type="ECO:0000313" key="2">
    <source>
        <dbReference type="EMBL" id="GGP30188.1"/>
    </source>
</evidence>
<comment type="caution">
    <text evidence="1">The sequence shown here is derived from an EMBL/GenBank/DDBJ whole genome shotgun (WGS) entry which is preliminary data.</text>
</comment>
<sequence length="228" mass="25465">MTQLVEEISIENWANIERQRGRTEFTIAEMRKESAFFQPNGKPLSQRTVYDIARTYTQILGVEVRTRKRRNFTEQVFTSEQVVDIFCGISRKLNSTYSYAEVFAEMRRHKGGGEPSEFPVPASQSGSGDSSEVLAELRSLRVEVERLRGSGSGELEGLRSEVASLRSEVEQLRRAALTRADLWRAVVAMVGLSVPGGDVSPERFMAYLGVDESELEAMSRFGLDGAGE</sequence>
<dbReference type="Gene3D" id="1.20.58.130">
    <property type="match status" value="1"/>
</dbReference>
<reference evidence="2" key="1">
    <citation type="journal article" date="2014" name="Int. J. Syst. Evol. Microbiol.">
        <title>Complete genome of a new Firmicutes species belonging to the dominant human colonic microbiota ('Ruminococcus bicirculans') reveals two chromosomes and a selective capacity to utilize plant glucans.</title>
        <authorList>
            <consortium name="NISC Comparative Sequencing Program"/>
            <person name="Wegmann U."/>
            <person name="Louis P."/>
            <person name="Goesmann A."/>
            <person name="Henrissat B."/>
            <person name="Duncan S.H."/>
            <person name="Flint H.J."/>
        </authorList>
    </citation>
    <scope>NUCLEOTIDE SEQUENCE</scope>
    <source>
        <strain evidence="2">CGMCC 1.8884</strain>
    </source>
</reference>
<reference evidence="1" key="2">
    <citation type="journal article" date="2014" name="Int. J. Syst. Evol. Microbiol.">
        <title>Complete genome sequence of Corynebacterium casei LMG S-19264T (=DSM 44701T), isolated from a smear-ripened cheese.</title>
        <authorList>
            <consortium name="US DOE Joint Genome Institute (JGI-PGF)"/>
            <person name="Walter F."/>
            <person name="Albersmeier A."/>
            <person name="Kalinowski J."/>
            <person name="Ruckert C."/>
        </authorList>
    </citation>
    <scope>NUCLEOTIDE SEQUENCE</scope>
    <source>
        <strain evidence="1">CGMCC 1.8885</strain>
    </source>
</reference>